<dbReference type="AlphaFoldDB" id="A0A518C4J9"/>
<reference evidence="3" key="1">
    <citation type="submission" date="2019-02" db="EMBL/GenBank/DDBJ databases">
        <title>Deep-cultivation of Planctomycetes and their phenomic and genomic characterization uncovers novel biology.</title>
        <authorList>
            <person name="Wiegand S."/>
            <person name="Jogler M."/>
            <person name="Boedeker C."/>
            <person name="Pinto D."/>
            <person name="Vollmers J."/>
            <person name="Rivas-Marin E."/>
            <person name="Kohn T."/>
            <person name="Peeters S.H."/>
            <person name="Heuer A."/>
            <person name="Rast P."/>
            <person name="Oberbeckmann S."/>
            <person name="Bunk B."/>
            <person name="Jeske O."/>
            <person name="Meyerdierks A."/>
            <person name="Storesund J.E."/>
            <person name="Kallscheuer N."/>
            <person name="Luecker S."/>
            <person name="Lage O.M."/>
            <person name="Pohl T."/>
            <person name="Merkel B.J."/>
            <person name="Hornburger P."/>
            <person name="Mueller R.-W."/>
            <person name="Bruemmer F."/>
            <person name="Labrenz M."/>
            <person name="Spormann A.M."/>
            <person name="Op den Camp H."/>
            <person name="Overmann J."/>
            <person name="Amann R."/>
            <person name="Jetten M.S.M."/>
            <person name="Mascher T."/>
            <person name="Medema M.H."/>
            <person name="Devos D.P."/>
            <person name="Kaster A.-K."/>
            <person name="Ovreas L."/>
            <person name="Rohde M."/>
            <person name="Galperin M.Y."/>
            <person name="Jogler C."/>
        </authorList>
    </citation>
    <scope>NUCLEOTIDE SEQUENCE [LARGE SCALE GENOMIC DNA]</scope>
    <source>
        <strain evidence="3">Pan97</strain>
    </source>
</reference>
<dbReference type="InterPro" id="IPR023485">
    <property type="entry name" value="Ptyr_pPase"/>
</dbReference>
<dbReference type="RefSeq" id="WP_144971141.1">
    <property type="nucleotide sequence ID" value="NZ_CP036289.1"/>
</dbReference>
<sequence>MPPTNVLFVCSKNLWRSPTAERVYCNDPRLAVRSRGLSPKAARRISPEDLHWADVVFVMEYEHLAKLRSLYRNALGKRPVHVLEIPDDYQFMDPKLVKLIQERVESFLMECSVEYPAES</sequence>
<dbReference type="Gene3D" id="3.40.50.2300">
    <property type="match status" value="2"/>
</dbReference>
<evidence type="ECO:0000313" key="2">
    <source>
        <dbReference type="EMBL" id="QDU74145.1"/>
    </source>
</evidence>
<dbReference type="InterPro" id="IPR016919">
    <property type="entry name" value="UCP029416_PTP"/>
</dbReference>
<organism evidence="2 3">
    <name type="scientific">Bremerella volcania</name>
    <dbReference type="NCBI Taxonomy" id="2527984"/>
    <lineage>
        <taxon>Bacteria</taxon>
        <taxon>Pseudomonadati</taxon>
        <taxon>Planctomycetota</taxon>
        <taxon>Planctomycetia</taxon>
        <taxon>Pirellulales</taxon>
        <taxon>Pirellulaceae</taxon>
        <taxon>Bremerella</taxon>
    </lineage>
</organism>
<gene>
    <name evidence="2" type="ORF">Pan97_11500</name>
</gene>
<dbReference type="PIRSF" id="PIRSF029416">
    <property type="entry name" value="UCP029416_PTP"/>
    <property type="match status" value="1"/>
</dbReference>
<dbReference type="KEGG" id="bvo:Pan97_11500"/>
<feature type="domain" description="Phosphotyrosine protein phosphatase I" evidence="1">
    <location>
        <begin position="4"/>
        <end position="110"/>
    </location>
</feature>
<dbReference type="OrthoDB" id="7210484at2"/>
<accession>A0A518C4J9</accession>
<name>A0A518C4J9_9BACT</name>
<keyword evidence="3" id="KW-1185">Reference proteome</keyword>
<evidence type="ECO:0000259" key="1">
    <source>
        <dbReference type="SMART" id="SM00226"/>
    </source>
</evidence>
<dbReference type="SMART" id="SM00226">
    <property type="entry name" value="LMWPc"/>
    <property type="match status" value="1"/>
</dbReference>
<dbReference type="InterPro" id="IPR036196">
    <property type="entry name" value="Ptyr_pPase_sf"/>
</dbReference>
<evidence type="ECO:0000313" key="3">
    <source>
        <dbReference type="Proteomes" id="UP000318626"/>
    </source>
</evidence>
<protein>
    <submittedName>
        <fullName evidence="2">Low molecular weight phosphotyrosine protein phosphatase</fullName>
    </submittedName>
</protein>
<dbReference type="Proteomes" id="UP000318626">
    <property type="component" value="Chromosome"/>
</dbReference>
<dbReference type="EMBL" id="CP036289">
    <property type="protein sequence ID" value="QDU74145.1"/>
    <property type="molecule type" value="Genomic_DNA"/>
</dbReference>
<dbReference type="SUPFAM" id="SSF52788">
    <property type="entry name" value="Phosphotyrosine protein phosphatases I"/>
    <property type="match status" value="1"/>
</dbReference>
<proteinExistence type="predicted"/>